<dbReference type="KEGG" id="npi:G7071_02340"/>
<organism evidence="1 2">
    <name type="scientific">Nocardioides piscis</name>
    <dbReference type="NCBI Taxonomy" id="2714938"/>
    <lineage>
        <taxon>Bacteria</taxon>
        <taxon>Bacillati</taxon>
        <taxon>Actinomycetota</taxon>
        <taxon>Actinomycetes</taxon>
        <taxon>Propionibacteriales</taxon>
        <taxon>Nocardioidaceae</taxon>
        <taxon>Nocardioides</taxon>
    </lineage>
</organism>
<keyword evidence="2" id="KW-1185">Reference proteome</keyword>
<gene>
    <name evidence="1" type="ORF">G7071_02340</name>
</gene>
<accession>A0A6G7YCS5</accession>
<dbReference type="AlphaFoldDB" id="A0A6G7YCS5"/>
<evidence type="ECO:0000313" key="2">
    <source>
        <dbReference type="Proteomes" id="UP000502035"/>
    </source>
</evidence>
<dbReference type="Proteomes" id="UP000502035">
    <property type="component" value="Chromosome"/>
</dbReference>
<sequence>MPVDQSLVGREFPPTPAVEVTADAVDAFARALGASSTGAACPRPIRS</sequence>
<evidence type="ECO:0000313" key="1">
    <source>
        <dbReference type="EMBL" id="QIK74451.1"/>
    </source>
</evidence>
<proteinExistence type="predicted"/>
<dbReference type="EMBL" id="CP049866">
    <property type="protein sequence ID" value="QIK74451.1"/>
    <property type="molecule type" value="Genomic_DNA"/>
</dbReference>
<name>A0A6G7YCS5_9ACTN</name>
<reference evidence="1 2" key="1">
    <citation type="submission" date="2020-03" db="EMBL/GenBank/DDBJ databases">
        <title>Nocardioides sp. nov., isolated from fish.</title>
        <authorList>
            <person name="Hyun D.-W."/>
            <person name="Bae J.-W."/>
        </authorList>
    </citation>
    <scope>NUCLEOTIDE SEQUENCE [LARGE SCALE GENOMIC DNA]</scope>
    <source>
        <strain evidence="1 2">HDW12A</strain>
    </source>
</reference>
<protein>
    <submittedName>
        <fullName evidence="1">Uncharacterized protein</fullName>
    </submittedName>
</protein>
<dbReference type="RefSeq" id="WP_166314421.1">
    <property type="nucleotide sequence ID" value="NZ_CP049866.1"/>
</dbReference>